<dbReference type="AlphaFoldDB" id="A0A517TAG8"/>
<dbReference type="SUPFAM" id="SSF49785">
    <property type="entry name" value="Galactose-binding domain-like"/>
    <property type="match status" value="1"/>
</dbReference>
<accession>A0A517TAG8</accession>
<dbReference type="EMBL" id="CP036316">
    <property type="protein sequence ID" value="QDT65369.1"/>
    <property type="molecule type" value="Genomic_DNA"/>
</dbReference>
<dbReference type="InterPro" id="IPR038637">
    <property type="entry name" value="NPCBM_sf"/>
</dbReference>
<reference evidence="2 3" key="1">
    <citation type="submission" date="2019-02" db="EMBL/GenBank/DDBJ databases">
        <title>Deep-cultivation of Planctomycetes and their phenomic and genomic characterization uncovers novel biology.</title>
        <authorList>
            <person name="Wiegand S."/>
            <person name="Jogler M."/>
            <person name="Boedeker C."/>
            <person name="Pinto D."/>
            <person name="Vollmers J."/>
            <person name="Rivas-Marin E."/>
            <person name="Kohn T."/>
            <person name="Peeters S.H."/>
            <person name="Heuer A."/>
            <person name="Rast P."/>
            <person name="Oberbeckmann S."/>
            <person name="Bunk B."/>
            <person name="Jeske O."/>
            <person name="Meyerdierks A."/>
            <person name="Storesund J.E."/>
            <person name="Kallscheuer N."/>
            <person name="Luecker S."/>
            <person name="Lage O.M."/>
            <person name="Pohl T."/>
            <person name="Merkel B.J."/>
            <person name="Hornburger P."/>
            <person name="Mueller R.-W."/>
            <person name="Bruemmer F."/>
            <person name="Labrenz M."/>
            <person name="Spormann A.M."/>
            <person name="Op den Camp H."/>
            <person name="Overmann J."/>
            <person name="Amann R."/>
            <person name="Jetten M.S.M."/>
            <person name="Mascher T."/>
            <person name="Medema M.H."/>
            <person name="Devos D.P."/>
            <person name="Kaster A.-K."/>
            <person name="Ovreas L."/>
            <person name="Rohde M."/>
            <person name="Galperin M.Y."/>
            <person name="Jogler C."/>
        </authorList>
    </citation>
    <scope>NUCLEOTIDE SEQUENCE [LARGE SCALE GENOMIC DNA]</scope>
    <source>
        <strain evidence="2 3">V22</strain>
    </source>
</reference>
<evidence type="ECO:0000313" key="3">
    <source>
        <dbReference type="Proteomes" id="UP000319976"/>
    </source>
</evidence>
<feature type="domain" description="Glycosyl hydrolase family 98 putative carbohydrate-binding module" evidence="1">
    <location>
        <begin position="250"/>
        <end position="397"/>
    </location>
</feature>
<organism evidence="2 3">
    <name type="scientific">Calycomorphotria hydatis</name>
    <dbReference type="NCBI Taxonomy" id="2528027"/>
    <lineage>
        <taxon>Bacteria</taxon>
        <taxon>Pseudomonadati</taxon>
        <taxon>Planctomycetota</taxon>
        <taxon>Planctomycetia</taxon>
        <taxon>Planctomycetales</taxon>
        <taxon>Planctomycetaceae</taxon>
        <taxon>Calycomorphotria</taxon>
    </lineage>
</organism>
<proteinExistence type="predicted"/>
<sequence length="397" mass="44008" precursor="true">MSVLPAISLIALLAAAPPEVTVSTLDGSHQQGKLETLADGKLKLISATGPVTLETSRLLDIKLTGETTPPKGESTISVSLRDESRFNVQQIEAERENATITLTGLDPFQLPTSTINSVRFGQLDAAVRASWQELQSKEYSRDVVITRKVDVLDRIEGTIAGISEDQIEFIPAGVDRTLTIKRSNTLLYALFFANQTPPDVEPLCELRLKQGGSLRLKSAQVRDGELQATLLSGINIQPDWSLIDSIDFSLGKVVALSDMSPTRVEFVPFFDVEWPHQVNRNMYGDPIRINRREYPRGLVIHSKMTLQYRLNRQYSKFKSTAGIEDAVRFEPQAQGQVVLVFTGDGRELWKGEVKWSDDPIDLDLDVSGVKELEILVDFGGNHDIADHLALGDARLMK</sequence>
<keyword evidence="3" id="KW-1185">Reference proteome</keyword>
<dbReference type="OrthoDB" id="272011at2"/>
<name>A0A517TAG8_9PLAN</name>
<dbReference type="Proteomes" id="UP000319976">
    <property type="component" value="Chromosome"/>
</dbReference>
<gene>
    <name evidence="2" type="ORF">V22_26220</name>
</gene>
<dbReference type="RefSeq" id="WP_145263302.1">
    <property type="nucleotide sequence ID" value="NZ_CP036316.1"/>
</dbReference>
<evidence type="ECO:0000313" key="2">
    <source>
        <dbReference type="EMBL" id="QDT65369.1"/>
    </source>
</evidence>
<dbReference type="InterPro" id="IPR013222">
    <property type="entry name" value="Glyco_hyd_98_carb-bd"/>
</dbReference>
<dbReference type="InterPro" id="IPR008979">
    <property type="entry name" value="Galactose-bd-like_sf"/>
</dbReference>
<protein>
    <submittedName>
        <fullName evidence="2">NPCBM/NEW2 domain protein</fullName>
    </submittedName>
</protein>
<dbReference type="Gene3D" id="2.60.120.1060">
    <property type="entry name" value="NPCBM/NEW2 domain"/>
    <property type="match status" value="1"/>
</dbReference>
<dbReference type="Pfam" id="PF08305">
    <property type="entry name" value="NPCBM"/>
    <property type="match status" value="1"/>
</dbReference>
<evidence type="ECO:0000259" key="1">
    <source>
        <dbReference type="SMART" id="SM00776"/>
    </source>
</evidence>
<dbReference type="KEGG" id="chya:V22_26220"/>
<dbReference type="SMART" id="SM00776">
    <property type="entry name" value="NPCBM"/>
    <property type="match status" value="1"/>
</dbReference>